<dbReference type="Proteomes" id="UP001451782">
    <property type="component" value="Chromosome"/>
</dbReference>
<feature type="chain" id="PRO_5042916808" evidence="1">
    <location>
        <begin position="23"/>
        <end position="48"/>
    </location>
</feature>
<reference evidence="2 3" key="1">
    <citation type="submission" date="2024-04" db="EMBL/GenBank/DDBJ databases">
        <title>Phylogenomic analyses of a clade within the roseobacter group suggest taxonomic reassignments of species of the genera Aestuariivita, Citreicella, Loktanella, Nautella, Pelagibaca, Ruegeria, Thalassobius, Thiobacimonas and Tropicibacter, and the proposal o.</title>
        <authorList>
            <person name="Jeon C.O."/>
        </authorList>
    </citation>
    <scope>NUCLEOTIDE SEQUENCE [LARGE SCALE GENOMIC DNA]</scope>
    <source>
        <strain evidence="2 3">G8-12</strain>
    </source>
</reference>
<evidence type="ECO:0000256" key="1">
    <source>
        <dbReference type="SAM" id="SignalP"/>
    </source>
</evidence>
<proteinExistence type="predicted"/>
<accession>A0AAN0M6P1</accession>
<dbReference type="EMBL" id="CP151762">
    <property type="protein sequence ID" value="WZU62591.1"/>
    <property type="molecule type" value="Genomic_DNA"/>
</dbReference>
<keyword evidence="1" id="KW-0732">Signal</keyword>
<feature type="signal peptide" evidence="1">
    <location>
        <begin position="1"/>
        <end position="22"/>
    </location>
</feature>
<dbReference type="RefSeq" id="WP_342068994.1">
    <property type="nucleotide sequence ID" value="NZ_CP151762.1"/>
</dbReference>
<protein>
    <submittedName>
        <fullName evidence="2">Uncharacterized protein</fullName>
    </submittedName>
</protein>
<organism evidence="2 3">
    <name type="scientific">Yoonia algicola</name>
    <dbReference type="NCBI Taxonomy" id="3137368"/>
    <lineage>
        <taxon>Bacteria</taxon>
        <taxon>Pseudomonadati</taxon>
        <taxon>Pseudomonadota</taxon>
        <taxon>Alphaproteobacteria</taxon>
        <taxon>Rhodobacterales</taxon>
        <taxon>Paracoccaceae</taxon>
        <taxon>Yoonia</taxon>
    </lineage>
</organism>
<sequence>MSRLFFALTAAALVATAAPASALSLQVDLPTLTYPLSPHLRSAKGVLT</sequence>
<dbReference type="AlphaFoldDB" id="A0AAN0M6P1"/>
<gene>
    <name evidence="2" type="ORF">AABB28_11900</name>
</gene>
<keyword evidence="3" id="KW-1185">Reference proteome</keyword>
<evidence type="ECO:0000313" key="2">
    <source>
        <dbReference type="EMBL" id="WZU62591.1"/>
    </source>
</evidence>
<name>A0AAN0M6P1_9RHOB</name>
<dbReference type="KEGG" id="yag:AABB28_11900"/>
<evidence type="ECO:0000313" key="3">
    <source>
        <dbReference type="Proteomes" id="UP001451782"/>
    </source>
</evidence>